<evidence type="ECO:0000313" key="17">
    <source>
        <dbReference type="Proteomes" id="UP000094707"/>
    </source>
</evidence>
<dbReference type="InterPro" id="IPR032673">
    <property type="entry name" value="DNA_photolyase_2_CS"/>
</dbReference>
<comment type="cofactor">
    <cofactor evidence="14">
        <name>coenzyme F420-(gamma-Glu)n</name>
        <dbReference type="ChEBI" id="CHEBI:133980"/>
    </cofactor>
</comment>
<dbReference type="InterPro" id="IPR014729">
    <property type="entry name" value="Rossmann-like_a/b/a_fold"/>
</dbReference>
<dbReference type="KEGG" id="mcub:MCBB_0352"/>
<dbReference type="InterPro" id="IPR036134">
    <property type="entry name" value="Crypto/Photolyase_FAD-like_sf"/>
</dbReference>
<evidence type="ECO:0000256" key="3">
    <source>
        <dbReference type="ARBA" id="ARBA00013149"/>
    </source>
</evidence>
<comment type="cofactor">
    <cofactor evidence="1">
        <name>FAD</name>
        <dbReference type="ChEBI" id="CHEBI:57692"/>
    </cofactor>
</comment>
<dbReference type="EMBL" id="LT607756">
    <property type="protein sequence ID" value="SCG84933.1"/>
    <property type="molecule type" value="Genomic_DNA"/>
</dbReference>
<evidence type="ECO:0000256" key="14">
    <source>
        <dbReference type="ARBA" id="ARBA00053026"/>
    </source>
</evidence>
<dbReference type="InterPro" id="IPR052219">
    <property type="entry name" value="Photolyase_Class-2"/>
</dbReference>
<dbReference type="RefSeq" id="WP_171899067.1">
    <property type="nucleotide sequence ID" value="NZ_LT607756.1"/>
</dbReference>
<dbReference type="PROSITE" id="PS01083">
    <property type="entry name" value="DNA_PHOTOLYASES_2_1"/>
    <property type="match status" value="1"/>
</dbReference>
<dbReference type="Gene3D" id="1.10.579.10">
    <property type="entry name" value="DNA Cyclobutane Dipyrimidine Photolyase, subunit A, domain 3"/>
    <property type="match status" value="1"/>
</dbReference>
<evidence type="ECO:0000256" key="11">
    <source>
        <dbReference type="ARBA" id="ARBA00023239"/>
    </source>
</evidence>
<dbReference type="EC" id="4.1.99.3" evidence="3"/>
<reference evidence="16 17" key="1">
    <citation type="submission" date="2016-08" db="EMBL/GenBank/DDBJ databases">
        <authorList>
            <person name="Seilhamer J.J."/>
        </authorList>
    </citation>
    <scope>NUCLEOTIDE SEQUENCE [LARGE SCALE GENOMIC DNA]</scope>
    <source>
        <strain evidence="16">Buetzberg</strain>
    </source>
</reference>
<evidence type="ECO:0000256" key="10">
    <source>
        <dbReference type="ARBA" id="ARBA00023204"/>
    </source>
</evidence>
<keyword evidence="17" id="KW-1185">Reference proteome</keyword>
<dbReference type="OrthoDB" id="11721at2157"/>
<dbReference type="SUPFAM" id="SSF52425">
    <property type="entry name" value="Cryptochrome/photolyase, N-terminal domain"/>
    <property type="match status" value="1"/>
</dbReference>
<dbReference type="InterPro" id="IPR036155">
    <property type="entry name" value="Crypto/Photolyase_N_sf"/>
</dbReference>
<accession>A0A1D3L070</accession>
<evidence type="ECO:0000256" key="12">
    <source>
        <dbReference type="ARBA" id="ARBA00031671"/>
    </source>
</evidence>
<protein>
    <recommendedName>
        <fullName evidence="4">Deoxyribodipyrimidine photo-lyase</fullName>
        <ecNumber evidence="3">4.1.99.3</ecNumber>
    </recommendedName>
    <alternativeName>
        <fullName evidence="12">DNA photolyase</fullName>
    </alternativeName>
</protein>
<proteinExistence type="inferred from homology"/>
<dbReference type="InterPro" id="IPR006050">
    <property type="entry name" value="DNA_photolyase_N"/>
</dbReference>
<name>A0A1D3L070_9EURY</name>
<evidence type="ECO:0000256" key="6">
    <source>
        <dbReference type="ARBA" id="ARBA00022763"/>
    </source>
</evidence>
<dbReference type="Pfam" id="PF00875">
    <property type="entry name" value="DNA_photolyase"/>
    <property type="match status" value="1"/>
</dbReference>
<dbReference type="AlphaFoldDB" id="A0A1D3L070"/>
<evidence type="ECO:0000256" key="8">
    <source>
        <dbReference type="ARBA" id="ARBA00022991"/>
    </source>
</evidence>
<sequence>MIQAERIKKLNEKPLKDGEYVLYWMQSSQRAHQNHALEYAVSKANQIHKPLVIYFGLTENYPEANLRHYTFMLEGLKDLKTSLIQRNIKFLVLKCSPDVGAMELSKRASMVVVDRGYLEEQVEWYKNVLKTVECPFVQVESNVVVPVEVASFKEEYSAATFRRRIKLHIEKFLVLLKEVPLEKSSVSMEIPTKIPEISLDDVDEVLSGLEIDLSVPKTEHFHGGTSVAIKLLEDFVENKLDGFAEFRNDPSMDHLSNMSPYLHFGQISPVHIALRVNDSESSSKDAFLEEIIIRRELAVNFVHYNPNYKNMDALPDWALKTLKEHEDDRRKYVYTLQEFETASTHDPYWNAAQMEMVKTGKMHGYMRMYWGKKILEWTENPQKAFEIAIRLNNKYELDGRDPNGYTGVLWCFGKHDRAWKEREIFGKVRYMNAKGLKRKFKIDSYVERVNSKEP</sequence>
<dbReference type="PATRIC" id="fig|129848.4.peg.356"/>
<evidence type="ECO:0000256" key="9">
    <source>
        <dbReference type="ARBA" id="ARBA00023125"/>
    </source>
</evidence>
<dbReference type="PROSITE" id="PS01084">
    <property type="entry name" value="DNA_PHOTOLYASES_2_2"/>
    <property type="match status" value="1"/>
</dbReference>
<dbReference type="GeneID" id="30411214"/>
<gene>
    <name evidence="16" type="primary">phr</name>
    <name evidence="16" type="ORF">MCBB_0352</name>
</gene>
<dbReference type="Gene3D" id="1.25.40.80">
    <property type="match status" value="1"/>
</dbReference>
<keyword evidence="10" id="KW-0234">DNA repair</keyword>
<keyword evidence="8" id="KW-0157">Chromophore</keyword>
<dbReference type="InterPro" id="IPR008148">
    <property type="entry name" value="DNA_photolyase_2"/>
</dbReference>
<comment type="similarity">
    <text evidence="2">Belongs to the DNA photolyase class-2 family.</text>
</comment>
<evidence type="ECO:0000259" key="15">
    <source>
        <dbReference type="PROSITE" id="PS51645"/>
    </source>
</evidence>
<evidence type="ECO:0000256" key="5">
    <source>
        <dbReference type="ARBA" id="ARBA00022630"/>
    </source>
</evidence>
<dbReference type="FunFam" id="1.10.579.10:FF:000002">
    <property type="entry name" value="Deoxyribodipyrimidine photolyase"/>
    <property type="match status" value="1"/>
</dbReference>
<dbReference type="STRING" id="118062.MCBB_0352"/>
<evidence type="ECO:0000256" key="1">
    <source>
        <dbReference type="ARBA" id="ARBA00001974"/>
    </source>
</evidence>
<organism evidence="16 17">
    <name type="scientific">Methanobacterium congolense</name>
    <dbReference type="NCBI Taxonomy" id="118062"/>
    <lineage>
        <taxon>Archaea</taxon>
        <taxon>Methanobacteriati</taxon>
        <taxon>Methanobacteriota</taxon>
        <taxon>Methanomada group</taxon>
        <taxon>Methanobacteria</taxon>
        <taxon>Methanobacteriales</taxon>
        <taxon>Methanobacteriaceae</taxon>
        <taxon>Methanobacterium</taxon>
    </lineage>
</organism>
<evidence type="ECO:0000256" key="13">
    <source>
        <dbReference type="ARBA" id="ARBA00033999"/>
    </source>
</evidence>
<keyword evidence="5" id="KW-0285">Flavoprotein</keyword>
<evidence type="ECO:0000256" key="4">
    <source>
        <dbReference type="ARBA" id="ARBA00014046"/>
    </source>
</evidence>
<dbReference type="GO" id="GO:0003677">
    <property type="term" value="F:DNA binding"/>
    <property type="evidence" value="ECO:0007669"/>
    <property type="project" value="UniProtKB-KW"/>
</dbReference>
<dbReference type="PANTHER" id="PTHR10211">
    <property type="entry name" value="DEOXYRIBODIPYRIMIDINE PHOTOLYASE"/>
    <property type="match status" value="1"/>
</dbReference>
<evidence type="ECO:0000313" key="16">
    <source>
        <dbReference type="EMBL" id="SCG84933.1"/>
    </source>
</evidence>
<comment type="catalytic activity">
    <reaction evidence="13">
        <text>cyclobutadipyrimidine (in DNA) = 2 pyrimidine residues (in DNA).</text>
        <dbReference type="EC" id="4.1.99.3"/>
    </reaction>
</comment>
<keyword evidence="6" id="KW-0227">DNA damage</keyword>
<evidence type="ECO:0000256" key="7">
    <source>
        <dbReference type="ARBA" id="ARBA00022827"/>
    </source>
</evidence>
<dbReference type="Proteomes" id="UP000094707">
    <property type="component" value="Chromosome I"/>
</dbReference>
<dbReference type="SUPFAM" id="SSF48173">
    <property type="entry name" value="Cryptochrome/photolyase FAD-binding domain"/>
    <property type="match status" value="1"/>
</dbReference>
<dbReference type="PROSITE" id="PS51645">
    <property type="entry name" value="PHR_CRY_ALPHA_BETA"/>
    <property type="match status" value="1"/>
</dbReference>
<evidence type="ECO:0000256" key="2">
    <source>
        <dbReference type="ARBA" id="ARBA00006409"/>
    </source>
</evidence>
<keyword evidence="11 16" id="KW-0456">Lyase</keyword>
<dbReference type="GO" id="GO:0003904">
    <property type="term" value="F:deoxyribodipyrimidine photo-lyase activity"/>
    <property type="evidence" value="ECO:0007669"/>
    <property type="project" value="UniProtKB-EC"/>
</dbReference>
<keyword evidence="9" id="KW-0238">DNA-binding</keyword>
<keyword evidence="7" id="KW-0274">FAD</keyword>
<dbReference type="PANTHER" id="PTHR10211:SF0">
    <property type="entry name" value="DEOXYRIBODIPYRIMIDINE PHOTO-LYASE"/>
    <property type="match status" value="1"/>
</dbReference>
<dbReference type="Gene3D" id="3.40.50.620">
    <property type="entry name" value="HUPs"/>
    <property type="match status" value="1"/>
</dbReference>
<feature type="domain" description="Photolyase/cryptochrome alpha/beta" evidence="15">
    <location>
        <begin position="19"/>
        <end position="147"/>
    </location>
</feature>
<dbReference type="NCBIfam" id="TIGR00591">
    <property type="entry name" value="phr2"/>
    <property type="match status" value="1"/>
</dbReference>
<dbReference type="GO" id="GO:0000719">
    <property type="term" value="P:photoreactive repair"/>
    <property type="evidence" value="ECO:0007669"/>
    <property type="project" value="TreeGrafter"/>
</dbReference>